<reference evidence="1 2" key="1">
    <citation type="submission" date="2018-08" db="EMBL/GenBank/DDBJ databases">
        <title>Acidipila sp. 4G-K13, an acidobacterium isolated from forest soil.</title>
        <authorList>
            <person name="Gao Z.-H."/>
            <person name="Qiu L.-H."/>
        </authorList>
    </citation>
    <scope>NUCLEOTIDE SEQUENCE [LARGE SCALE GENOMIC DNA]</scope>
    <source>
        <strain evidence="1 2">4G-K13</strain>
    </source>
</reference>
<comment type="caution">
    <text evidence="1">The sequence shown here is derived from an EMBL/GenBank/DDBJ whole genome shotgun (WGS) entry which is preliminary data.</text>
</comment>
<dbReference type="AlphaFoldDB" id="A0A372IRB4"/>
<evidence type="ECO:0000313" key="2">
    <source>
        <dbReference type="Proteomes" id="UP000264702"/>
    </source>
</evidence>
<sequence length="158" mass="18451">MRGNLTRVLRLRTLFEDVSRVEVEQRTQQLARIEESVAREQSILTESLRIRMASTEKSPEAASEERLLARADGDLAQWKKAKLDVLRERKTQEADRAREVWRVRRREQRQVAVVIEAGAAEAKVQEERRMQRSLDDWFQLRRAQSQARQKRGSKSGPA</sequence>
<dbReference type="EMBL" id="QVQT01000002">
    <property type="protein sequence ID" value="RFU17424.1"/>
    <property type="molecule type" value="Genomic_DNA"/>
</dbReference>
<accession>A0A372IRB4</accession>
<evidence type="ECO:0000313" key="1">
    <source>
        <dbReference type="EMBL" id="RFU17424.1"/>
    </source>
</evidence>
<protein>
    <recommendedName>
        <fullName evidence="3">Flagellar FliJ protein</fullName>
    </recommendedName>
</protein>
<name>A0A372IRB4_9BACT</name>
<proteinExistence type="predicted"/>
<gene>
    <name evidence="1" type="ORF">D0Y96_04510</name>
</gene>
<evidence type="ECO:0008006" key="3">
    <source>
        <dbReference type="Google" id="ProtNLM"/>
    </source>
</evidence>
<dbReference type="RefSeq" id="WP_117298173.1">
    <property type="nucleotide sequence ID" value="NZ_QVQT02000002.1"/>
</dbReference>
<keyword evidence="2" id="KW-1185">Reference proteome</keyword>
<dbReference type="Proteomes" id="UP000264702">
    <property type="component" value="Unassembled WGS sequence"/>
</dbReference>
<organism evidence="1 2">
    <name type="scientific">Paracidobacterium acidisoli</name>
    <dbReference type="NCBI Taxonomy" id="2303751"/>
    <lineage>
        <taxon>Bacteria</taxon>
        <taxon>Pseudomonadati</taxon>
        <taxon>Acidobacteriota</taxon>
        <taxon>Terriglobia</taxon>
        <taxon>Terriglobales</taxon>
        <taxon>Acidobacteriaceae</taxon>
        <taxon>Paracidobacterium</taxon>
    </lineage>
</organism>